<feature type="domain" description="N-acetyltransferase" evidence="3">
    <location>
        <begin position="5"/>
        <end position="166"/>
    </location>
</feature>
<dbReference type="InterPro" id="IPR000182">
    <property type="entry name" value="GNAT_dom"/>
</dbReference>
<dbReference type="EMBL" id="JACRTB010000017">
    <property type="protein sequence ID" value="MBC8576893.1"/>
    <property type="molecule type" value="Genomic_DNA"/>
</dbReference>
<dbReference type="SUPFAM" id="SSF55729">
    <property type="entry name" value="Acyl-CoA N-acyltransferases (Nat)"/>
    <property type="match status" value="1"/>
</dbReference>
<dbReference type="InterPro" id="IPR016181">
    <property type="entry name" value="Acyl_CoA_acyltransferase"/>
</dbReference>
<dbReference type="PANTHER" id="PTHR43072">
    <property type="entry name" value="N-ACETYLTRANSFERASE"/>
    <property type="match status" value="1"/>
</dbReference>
<dbReference type="Gene3D" id="3.40.630.30">
    <property type="match status" value="1"/>
</dbReference>
<accession>A0ABR7NKG8</accession>
<gene>
    <name evidence="4" type="ORF">H8717_10820</name>
</gene>
<dbReference type="RefSeq" id="WP_262400369.1">
    <property type="nucleotide sequence ID" value="NZ_JACRTB010000017.1"/>
</dbReference>
<evidence type="ECO:0000256" key="1">
    <source>
        <dbReference type="ARBA" id="ARBA00022679"/>
    </source>
</evidence>
<keyword evidence="5" id="KW-1185">Reference proteome</keyword>
<dbReference type="PROSITE" id="PS51186">
    <property type="entry name" value="GNAT"/>
    <property type="match status" value="1"/>
</dbReference>
<dbReference type="PANTHER" id="PTHR43072:SF23">
    <property type="entry name" value="UPF0039 PROTEIN C11D3.02C"/>
    <property type="match status" value="1"/>
</dbReference>
<comment type="caution">
    <text evidence="4">The sequence shown here is derived from an EMBL/GenBank/DDBJ whole genome shotgun (WGS) entry which is preliminary data.</text>
</comment>
<evidence type="ECO:0000259" key="3">
    <source>
        <dbReference type="PROSITE" id="PS51186"/>
    </source>
</evidence>
<name>A0ABR7NKG8_9FIRM</name>
<keyword evidence="1" id="KW-0808">Transferase</keyword>
<evidence type="ECO:0000313" key="4">
    <source>
        <dbReference type="EMBL" id="MBC8576893.1"/>
    </source>
</evidence>
<dbReference type="Proteomes" id="UP000658131">
    <property type="component" value="Unassembled WGS sequence"/>
</dbReference>
<keyword evidence="2" id="KW-0012">Acyltransferase</keyword>
<protein>
    <submittedName>
        <fullName evidence="4">N-acetyltransferase</fullName>
    </submittedName>
</protein>
<dbReference type="CDD" id="cd04301">
    <property type="entry name" value="NAT_SF"/>
    <property type="match status" value="1"/>
</dbReference>
<proteinExistence type="predicted"/>
<organism evidence="4 5">
    <name type="scientific">Yanshouia hominis</name>
    <dbReference type="NCBI Taxonomy" id="2763673"/>
    <lineage>
        <taxon>Bacteria</taxon>
        <taxon>Bacillati</taxon>
        <taxon>Bacillota</taxon>
        <taxon>Clostridia</taxon>
        <taxon>Eubacteriales</taxon>
        <taxon>Oscillospiraceae</taxon>
        <taxon>Yanshouia</taxon>
    </lineage>
</organism>
<dbReference type="Pfam" id="PF13420">
    <property type="entry name" value="Acetyltransf_4"/>
    <property type="match status" value="1"/>
</dbReference>
<evidence type="ECO:0000313" key="5">
    <source>
        <dbReference type="Proteomes" id="UP000658131"/>
    </source>
</evidence>
<reference evidence="4 5" key="1">
    <citation type="submission" date="2020-08" db="EMBL/GenBank/DDBJ databases">
        <title>Genome public.</title>
        <authorList>
            <person name="Liu C."/>
            <person name="Sun Q."/>
        </authorList>
    </citation>
    <scope>NUCLEOTIDE SEQUENCE [LARGE SCALE GENOMIC DNA]</scope>
    <source>
        <strain evidence="4 5">BX1</strain>
    </source>
</reference>
<evidence type="ECO:0000256" key="2">
    <source>
        <dbReference type="ARBA" id="ARBA00023315"/>
    </source>
</evidence>
<sequence length="201" mass="23256">MGIPVTIRMAREDDVPALLAIYAPYVTDTAITFEYEVPDAAEFIRRMRRILARYPYLAAESEEGVLGYAYAAPFKERAAYDWAVETTIYLRRDCRGMGVGRRLYRQLEELLRHQHITNANACIAYPNPGSILFHERMGYREVGHFTRCGYKLGRWYDMIWMEKLLSDHPADPEPVVPVRELALEPVRFEARRAPLPFPDGV</sequence>